<dbReference type="Pfam" id="PF13568">
    <property type="entry name" value="OMP_b-brl_2"/>
    <property type="match status" value="1"/>
</dbReference>
<evidence type="ECO:0000313" key="4">
    <source>
        <dbReference type="Proteomes" id="UP000824112"/>
    </source>
</evidence>
<evidence type="ECO:0000313" key="3">
    <source>
        <dbReference type="EMBL" id="HIU55525.1"/>
    </source>
</evidence>
<reference evidence="3" key="1">
    <citation type="submission" date="2020-10" db="EMBL/GenBank/DDBJ databases">
        <authorList>
            <person name="Gilroy R."/>
        </authorList>
    </citation>
    <scope>NUCLEOTIDE SEQUENCE</scope>
    <source>
        <strain evidence="3">CHK158-818</strain>
    </source>
</reference>
<evidence type="ECO:0000259" key="2">
    <source>
        <dbReference type="Pfam" id="PF13568"/>
    </source>
</evidence>
<dbReference type="AlphaFoldDB" id="A0A9D1M808"/>
<proteinExistence type="predicted"/>
<keyword evidence="1" id="KW-0732">Signal</keyword>
<dbReference type="EMBL" id="DVNA01000152">
    <property type="protein sequence ID" value="HIU55525.1"/>
    <property type="molecule type" value="Genomic_DNA"/>
</dbReference>
<feature type="non-terminal residue" evidence="3">
    <location>
        <position position="1"/>
    </location>
</feature>
<feature type="domain" description="Outer membrane protein beta-barrel" evidence="2">
    <location>
        <begin position="14"/>
        <end position="166"/>
    </location>
</feature>
<feature type="chain" id="PRO_5039192126" evidence="1">
    <location>
        <begin position="16"/>
        <end position="191"/>
    </location>
</feature>
<dbReference type="InterPro" id="IPR025665">
    <property type="entry name" value="Beta-barrel_OMP_2"/>
</dbReference>
<organism evidence="3 4">
    <name type="scientific">Candidatus Gallibacteroides avistercoris</name>
    <dbReference type="NCBI Taxonomy" id="2840833"/>
    <lineage>
        <taxon>Bacteria</taxon>
        <taxon>Pseudomonadati</taxon>
        <taxon>Bacteroidota</taxon>
        <taxon>Bacteroidia</taxon>
        <taxon>Bacteroidales</taxon>
        <taxon>Bacteroidaceae</taxon>
        <taxon>Bacteroidaceae incertae sedis</taxon>
        <taxon>Candidatus Gallibacteroides</taxon>
    </lineage>
</organism>
<accession>A0A9D1M808</accession>
<dbReference type="Proteomes" id="UP000824112">
    <property type="component" value="Unassembled WGS sequence"/>
</dbReference>
<dbReference type="SUPFAM" id="SSF56925">
    <property type="entry name" value="OMPA-like"/>
    <property type="match status" value="1"/>
</dbReference>
<evidence type="ECO:0000256" key="1">
    <source>
        <dbReference type="SAM" id="SignalP"/>
    </source>
</evidence>
<reference evidence="3" key="2">
    <citation type="journal article" date="2021" name="PeerJ">
        <title>Extensive microbial diversity within the chicken gut microbiome revealed by metagenomics and culture.</title>
        <authorList>
            <person name="Gilroy R."/>
            <person name="Ravi A."/>
            <person name="Getino M."/>
            <person name="Pursley I."/>
            <person name="Horton D.L."/>
            <person name="Alikhan N.F."/>
            <person name="Baker D."/>
            <person name="Gharbi K."/>
            <person name="Hall N."/>
            <person name="Watson M."/>
            <person name="Adriaenssens E.M."/>
            <person name="Foster-Nyarko E."/>
            <person name="Jarju S."/>
            <person name="Secka A."/>
            <person name="Antonio M."/>
            <person name="Oren A."/>
            <person name="Chaudhuri R.R."/>
            <person name="La Ragione R."/>
            <person name="Hildebrand F."/>
            <person name="Pallen M.J."/>
        </authorList>
    </citation>
    <scope>NUCLEOTIDE SEQUENCE</scope>
    <source>
        <strain evidence="3">CHK158-818</strain>
    </source>
</reference>
<name>A0A9D1M808_9BACT</name>
<comment type="caution">
    <text evidence="3">The sequence shown here is derived from an EMBL/GenBank/DDBJ whole genome shotgun (WGS) entry which is preliminary data.</text>
</comment>
<feature type="signal peptide" evidence="1">
    <location>
        <begin position="1"/>
        <end position="15"/>
    </location>
</feature>
<dbReference type="InterPro" id="IPR011250">
    <property type="entry name" value="OMP/PagP_B-barrel"/>
</dbReference>
<protein>
    <submittedName>
        <fullName evidence="3">PorT family protein</fullName>
    </submittedName>
</protein>
<gene>
    <name evidence="3" type="ORF">IAB03_06960</name>
</gene>
<sequence>SIAACLLFVSSPAQAQLRFGVKAGVNLSRLSFDSDVYKSNNHAGFTGGVMAEFMIPVLGIGVDGSVLYTRKDVREGTGFAKAYDKKLDYLDIPVNFKWKFGVPLLKFFLTAGPNFGFMLSDMSDVKNMVETGDRKFDMGINVGGGLEIFNHVQVAVSHNWGLSQRFEMIESEYNSAKGKMRSWSVTAAYLF</sequence>